<dbReference type="InterPro" id="IPR020635">
    <property type="entry name" value="Tyr_kinase_cat_dom"/>
</dbReference>
<keyword evidence="5 15" id="KW-0547">Nucleotide-binding</keyword>
<keyword evidence="6 16" id="KW-0418">Kinase</keyword>
<dbReference type="SUPFAM" id="SSF56112">
    <property type="entry name" value="Protein kinase-like (PK-like)"/>
    <property type="match status" value="1"/>
</dbReference>
<evidence type="ECO:0000259" key="20">
    <source>
        <dbReference type="PROSITE" id="PS50011"/>
    </source>
</evidence>
<dbReference type="InterPro" id="IPR050198">
    <property type="entry name" value="Non-receptor_tyrosine_kinases"/>
</dbReference>
<dbReference type="SMART" id="SM00219">
    <property type="entry name" value="TyrKc"/>
    <property type="match status" value="1"/>
</dbReference>
<evidence type="ECO:0000259" key="19">
    <source>
        <dbReference type="PROSITE" id="PS50001"/>
    </source>
</evidence>
<evidence type="ECO:0000256" key="10">
    <source>
        <dbReference type="ARBA" id="ARBA00023010"/>
    </source>
</evidence>
<dbReference type="InterPro" id="IPR036860">
    <property type="entry name" value="SH2_dom_sf"/>
</dbReference>
<dbReference type="GO" id="GO:0005524">
    <property type="term" value="F:ATP binding"/>
    <property type="evidence" value="ECO:0007669"/>
    <property type="project" value="UniProtKB-UniRule"/>
</dbReference>
<dbReference type="PANTHER" id="PTHR24418">
    <property type="entry name" value="TYROSINE-PROTEIN KINASE"/>
    <property type="match status" value="1"/>
</dbReference>
<dbReference type="Gene3D" id="3.30.200.20">
    <property type="entry name" value="Phosphorylase Kinase, domain 1"/>
    <property type="match status" value="1"/>
</dbReference>
<evidence type="ECO:0000256" key="16">
    <source>
        <dbReference type="RuleBase" id="RU362096"/>
    </source>
</evidence>
<dbReference type="CDD" id="cd00192">
    <property type="entry name" value="PTKc"/>
    <property type="match status" value="1"/>
</dbReference>
<dbReference type="Pfam" id="PF00017">
    <property type="entry name" value="SH2"/>
    <property type="match status" value="1"/>
</dbReference>
<evidence type="ECO:0000256" key="11">
    <source>
        <dbReference type="ARBA" id="ARBA00023136"/>
    </source>
</evidence>
<feature type="domain" description="Protein kinase" evidence="20">
    <location>
        <begin position="321"/>
        <end position="583"/>
    </location>
</feature>
<evidence type="ECO:0000256" key="1">
    <source>
        <dbReference type="ARBA" id="ARBA00006103"/>
    </source>
</evidence>
<keyword evidence="10" id="KW-0811">Translocation</keyword>
<proteinExistence type="inferred from homology"/>
<dbReference type="Proteomes" id="UP000035681">
    <property type="component" value="Unplaced"/>
</dbReference>
<keyword evidence="8" id="KW-0653">Protein transport</keyword>
<dbReference type="WBParaSite" id="TCONS_00010936.p1">
    <property type="protein sequence ID" value="TCONS_00010936.p1"/>
    <property type="gene ID" value="XLOC_004782"/>
</dbReference>
<keyword evidence="21" id="KW-1185">Reference proteome</keyword>
<evidence type="ECO:0000256" key="7">
    <source>
        <dbReference type="ARBA" id="ARBA00022840"/>
    </source>
</evidence>
<comment type="subcellular location">
    <subcellularLocation>
        <location evidence="13">Endomembrane system</location>
        <topology evidence="13">Single-pass membrane protein</topology>
    </subcellularLocation>
</comment>
<dbReference type="InterPro" id="IPR016482">
    <property type="entry name" value="SecG/Sec61-beta/Sbh"/>
</dbReference>
<dbReference type="GO" id="GO:0004715">
    <property type="term" value="F:non-membrane spanning protein tyrosine kinase activity"/>
    <property type="evidence" value="ECO:0007669"/>
    <property type="project" value="UniProtKB-EC"/>
</dbReference>
<comment type="catalytic activity">
    <reaction evidence="16">
        <text>L-tyrosyl-[protein] + ATP = O-phospho-L-tyrosyl-[protein] + ADP + H(+)</text>
        <dbReference type="Rhea" id="RHEA:10596"/>
        <dbReference type="Rhea" id="RHEA-COMP:10136"/>
        <dbReference type="Rhea" id="RHEA-COMP:20101"/>
        <dbReference type="ChEBI" id="CHEBI:15378"/>
        <dbReference type="ChEBI" id="CHEBI:30616"/>
        <dbReference type="ChEBI" id="CHEBI:46858"/>
        <dbReference type="ChEBI" id="CHEBI:61978"/>
        <dbReference type="ChEBI" id="CHEBI:456216"/>
        <dbReference type="EC" id="2.7.10.2"/>
    </reaction>
</comment>
<dbReference type="InterPro" id="IPR000980">
    <property type="entry name" value="SH2"/>
</dbReference>
<keyword evidence="12 16" id="KW-0829">Tyrosine-protein kinase</keyword>
<evidence type="ECO:0000256" key="14">
    <source>
        <dbReference type="PROSITE-ProRule" id="PRU00191"/>
    </source>
</evidence>
<dbReference type="SMART" id="SM00252">
    <property type="entry name" value="SH2"/>
    <property type="match status" value="1"/>
</dbReference>
<evidence type="ECO:0000256" key="15">
    <source>
        <dbReference type="PROSITE-ProRule" id="PRU10141"/>
    </source>
</evidence>
<dbReference type="Pfam" id="PF03911">
    <property type="entry name" value="Sec61_beta"/>
    <property type="match status" value="1"/>
</dbReference>
<name>A0AAF5DDZ2_STRER</name>
<keyword evidence="4 18" id="KW-0812">Transmembrane</keyword>
<keyword evidence="14" id="KW-0727">SH2 domain</keyword>
<evidence type="ECO:0000313" key="22">
    <source>
        <dbReference type="WBParaSite" id="TCONS_00010936.p1"/>
    </source>
</evidence>
<feature type="compositionally biased region" description="Basic residues" evidence="17">
    <location>
        <begin position="142"/>
        <end position="155"/>
    </location>
</feature>
<dbReference type="Pfam" id="PF07714">
    <property type="entry name" value="PK_Tyr_Ser-Thr"/>
    <property type="match status" value="1"/>
</dbReference>
<evidence type="ECO:0000256" key="3">
    <source>
        <dbReference type="ARBA" id="ARBA00022679"/>
    </source>
</evidence>
<dbReference type="InterPro" id="IPR017441">
    <property type="entry name" value="Protein_kinase_ATP_BS"/>
</dbReference>
<feature type="transmembrane region" description="Helical" evidence="18">
    <location>
        <begin position="51"/>
        <end position="69"/>
    </location>
</feature>
<dbReference type="GO" id="GO:0012505">
    <property type="term" value="C:endomembrane system"/>
    <property type="evidence" value="ECO:0007669"/>
    <property type="project" value="UniProtKB-SubCell"/>
</dbReference>
<feature type="region of interest" description="Disordered" evidence="17">
    <location>
        <begin position="118"/>
        <end position="165"/>
    </location>
</feature>
<comment type="similarity">
    <text evidence="1">Belongs to the SEC61-beta family.</text>
</comment>
<dbReference type="PROSITE" id="PS50001">
    <property type="entry name" value="SH2"/>
    <property type="match status" value="1"/>
</dbReference>
<dbReference type="PROSITE" id="PS00107">
    <property type="entry name" value="PROTEIN_KINASE_ATP"/>
    <property type="match status" value="1"/>
</dbReference>
<keyword evidence="7 15" id="KW-0067">ATP-binding</keyword>
<evidence type="ECO:0000256" key="9">
    <source>
        <dbReference type="ARBA" id="ARBA00022989"/>
    </source>
</evidence>
<dbReference type="PROSITE" id="PS50011">
    <property type="entry name" value="PROTEIN_KINASE_DOM"/>
    <property type="match status" value="1"/>
</dbReference>
<dbReference type="Gene3D" id="1.10.510.10">
    <property type="entry name" value="Transferase(Phosphotransferase) domain 1"/>
    <property type="match status" value="1"/>
</dbReference>
<feature type="transmembrane region" description="Helical" evidence="18">
    <location>
        <begin position="81"/>
        <end position="99"/>
    </location>
</feature>
<evidence type="ECO:0000256" key="6">
    <source>
        <dbReference type="ARBA" id="ARBA00022777"/>
    </source>
</evidence>
<dbReference type="Gene3D" id="3.30.505.10">
    <property type="entry name" value="SH2 domain"/>
    <property type="match status" value="1"/>
</dbReference>
<sequence length="621" mass="71599">ADASKSPRTAARSGASSGTVRQRRSGGGSSGSSAARASNGGWRFYTDDAPGMKIGPVPVLVISLAFIFSKNARINYYIKRRIYVSIFACGISFTMDGYLPNNRTIDLKPGEFIARKASTDNGMTSATKPSYQSKKNSYYEKKQKRRRRGEKKRKGSGNVTNSSTYTSNSAEKLKYNTRITLKLTSEFRKYLSFEKDKTLIKIESEFAGSKRSLNIEPYYHGFMARDVADKIKMTNGQFLLRRAEIERRQIYIITVQINDNREHHMIMRTNDGKHFWIRKYCFNSVPDLIRYHMDRLIPIKDGIVITHWVDKDLWLLAHDQIRLLKPLGSGAFGLVFAGFLNLGTFRQSVPVAIKLLKSGKMTNDAKLEFLREASIMTEFNSEYVIKFFGVCTQRDPVMIVLEMAPNGSLYDNLKNPKFESNIWLEKKHKYARHINLGLQYIHSKETLHRDVAARNVLIGSDDKAKIADFGLSLRQTFVVMKEMKKMPIRWLPPETLTRGVYTPKSEVWSFGVLLYEIYTDGKRPYQKISKNKELIKKLQDGTISLLDCPEFPTFPTDIKKVMSICLRKESSSRLLMNEVYLFFNTYDGIETNNIKYKSTYIEKCFDFFNEFKEYITKYFFN</sequence>
<evidence type="ECO:0000256" key="2">
    <source>
        <dbReference type="ARBA" id="ARBA00022448"/>
    </source>
</evidence>
<dbReference type="AlphaFoldDB" id="A0AAF5DDZ2"/>
<feature type="binding site" evidence="15">
    <location>
        <position position="354"/>
    </location>
    <ligand>
        <name>ATP</name>
        <dbReference type="ChEBI" id="CHEBI:30616"/>
    </ligand>
</feature>
<comment type="similarity">
    <text evidence="16">Belongs to the protein kinase superfamily. Tyr protein kinase family.</text>
</comment>
<dbReference type="PRINTS" id="PR00109">
    <property type="entry name" value="TYRKINASE"/>
</dbReference>
<feature type="compositionally biased region" description="Polar residues" evidence="17">
    <location>
        <begin position="119"/>
        <end position="136"/>
    </location>
</feature>
<keyword evidence="11 18" id="KW-0472">Membrane</keyword>
<dbReference type="GO" id="GO:0015031">
    <property type="term" value="P:protein transport"/>
    <property type="evidence" value="ECO:0007669"/>
    <property type="project" value="UniProtKB-KW"/>
</dbReference>
<accession>A0AAF5DDZ2</accession>
<dbReference type="InterPro" id="IPR035849">
    <property type="entry name" value="Fes/Fps/Fer_SH2"/>
</dbReference>
<protein>
    <recommendedName>
        <fullName evidence="16">Tyrosine-protein kinase</fullName>
        <ecNumber evidence="16">2.7.10.2</ecNumber>
    </recommendedName>
</protein>
<dbReference type="InterPro" id="IPR000719">
    <property type="entry name" value="Prot_kinase_dom"/>
</dbReference>
<evidence type="ECO:0000256" key="12">
    <source>
        <dbReference type="ARBA" id="ARBA00023137"/>
    </source>
</evidence>
<evidence type="ECO:0000256" key="13">
    <source>
        <dbReference type="ARBA" id="ARBA00037847"/>
    </source>
</evidence>
<dbReference type="InterPro" id="IPR001245">
    <property type="entry name" value="Ser-Thr/Tyr_kinase_cat_dom"/>
</dbReference>
<dbReference type="InterPro" id="IPR011009">
    <property type="entry name" value="Kinase-like_dom_sf"/>
</dbReference>
<feature type="domain" description="SH2" evidence="19">
    <location>
        <begin position="218"/>
        <end position="327"/>
    </location>
</feature>
<keyword evidence="2" id="KW-0813">Transport</keyword>
<keyword evidence="9 18" id="KW-1133">Transmembrane helix</keyword>
<evidence type="ECO:0000313" key="21">
    <source>
        <dbReference type="Proteomes" id="UP000035681"/>
    </source>
</evidence>
<feature type="compositionally biased region" description="Low complexity" evidence="17">
    <location>
        <begin position="156"/>
        <end position="165"/>
    </location>
</feature>
<dbReference type="CDD" id="cd10361">
    <property type="entry name" value="SH2_Fps_family"/>
    <property type="match status" value="1"/>
</dbReference>
<evidence type="ECO:0000256" key="17">
    <source>
        <dbReference type="SAM" id="MobiDB-lite"/>
    </source>
</evidence>
<feature type="region of interest" description="Disordered" evidence="17">
    <location>
        <begin position="1"/>
        <end position="37"/>
    </location>
</feature>
<dbReference type="SUPFAM" id="SSF55550">
    <property type="entry name" value="SH2 domain"/>
    <property type="match status" value="1"/>
</dbReference>
<evidence type="ECO:0000256" key="8">
    <source>
        <dbReference type="ARBA" id="ARBA00022927"/>
    </source>
</evidence>
<organism evidence="21 22">
    <name type="scientific">Strongyloides stercoralis</name>
    <name type="common">Threadworm</name>
    <dbReference type="NCBI Taxonomy" id="6248"/>
    <lineage>
        <taxon>Eukaryota</taxon>
        <taxon>Metazoa</taxon>
        <taxon>Ecdysozoa</taxon>
        <taxon>Nematoda</taxon>
        <taxon>Chromadorea</taxon>
        <taxon>Rhabditida</taxon>
        <taxon>Tylenchina</taxon>
        <taxon>Panagrolaimomorpha</taxon>
        <taxon>Strongyloidoidea</taxon>
        <taxon>Strongyloididae</taxon>
        <taxon>Strongyloides</taxon>
    </lineage>
</organism>
<evidence type="ECO:0000256" key="5">
    <source>
        <dbReference type="ARBA" id="ARBA00022741"/>
    </source>
</evidence>
<dbReference type="EC" id="2.7.10.2" evidence="16"/>
<keyword evidence="3 16" id="KW-0808">Transferase</keyword>
<reference evidence="22" key="1">
    <citation type="submission" date="2024-02" db="UniProtKB">
        <authorList>
            <consortium name="WormBaseParasite"/>
        </authorList>
    </citation>
    <scope>IDENTIFICATION</scope>
</reference>
<evidence type="ECO:0000256" key="4">
    <source>
        <dbReference type="ARBA" id="ARBA00022692"/>
    </source>
</evidence>
<evidence type="ECO:0000256" key="18">
    <source>
        <dbReference type="SAM" id="Phobius"/>
    </source>
</evidence>